<dbReference type="InterPro" id="IPR019734">
    <property type="entry name" value="TPR_rpt"/>
</dbReference>
<dbReference type="InterPro" id="IPR051685">
    <property type="entry name" value="Ycf3/AcsC/BcsC/TPR_MFPF"/>
</dbReference>
<gene>
    <name evidence="4" type="ORF">LABALGLTS371_12780</name>
</gene>
<dbReference type="Gene3D" id="1.25.40.10">
    <property type="entry name" value="Tetratricopeptide repeat domain"/>
    <property type="match status" value="1"/>
</dbReference>
<evidence type="ECO:0000313" key="4">
    <source>
        <dbReference type="EMBL" id="TWW10631.1"/>
    </source>
</evidence>
<dbReference type="RefSeq" id="WP_146303024.1">
    <property type="nucleotide sequence ID" value="NZ_JANXKU010000003.1"/>
</dbReference>
<dbReference type="SUPFAM" id="SSF48452">
    <property type="entry name" value="TPR-like"/>
    <property type="match status" value="1"/>
</dbReference>
<reference evidence="4 5" key="1">
    <citation type="submission" date="2019-04" db="EMBL/GenBank/DDBJ databases">
        <title>In vitro growth and metabolic characteristics of meat-borne Lactobacillus algidus strains.</title>
        <authorList>
            <person name="Sade E."/>
            <person name="Per J."/>
            <person name="Tytti H."/>
            <person name="Johanna B.K."/>
        </authorList>
    </citation>
    <scope>NUCLEOTIDE SEQUENCE [LARGE SCALE GENOMIC DNA]</scope>
    <source>
        <strain evidence="4 5">LTS37-1</strain>
    </source>
</reference>
<accession>A0A5C6MCP4</accession>
<evidence type="ECO:0000256" key="3">
    <source>
        <dbReference type="PROSITE-ProRule" id="PRU00339"/>
    </source>
</evidence>
<feature type="repeat" description="TPR" evidence="3">
    <location>
        <begin position="29"/>
        <end position="62"/>
    </location>
</feature>
<dbReference type="PANTHER" id="PTHR44943:SF8">
    <property type="entry name" value="TPR REPEAT-CONTAINING PROTEIN MJ0263"/>
    <property type="match status" value="1"/>
</dbReference>
<comment type="caution">
    <text evidence="4">The sequence shown here is derived from an EMBL/GenBank/DDBJ whole genome shotgun (WGS) entry which is preliminary data.</text>
</comment>
<dbReference type="AlphaFoldDB" id="A0A5C6MCP4"/>
<keyword evidence="2 3" id="KW-0802">TPR repeat</keyword>
<dbReference type="EMBL" id="SRRQ01000010">
    <property type="protein sequence ID" value="TWW10631.1"/>
    <property type="molecule type" value="Genomic_DNA"/>
</dbReference>
<organism evidence="4 5">
    <name type="scientific">Dellaglioa algida</name>
    <dbReference type="NCBI Taxonomy" id="105612"/>
    <lineage>
        <taxon>Bacteria</taxon>
        <taxon>Bacillati</taxon>
        <taxon>Bacillota</taxon>
        <taxon>Bacilli</taxon>
        <taxon>Lactobacillales</taxon>
        <taxon>Lactobacillaceae</taxon>
        <taxon>Dellaglioa</taxon>
    </lineage>
</organism>
<proteinExistence type="predicted"/>
<dbReference type="Proteomes" id="UP000321659">
    <property type="component" value="Unassembled WGS sequence"/>
</dbReference>
<evidence type="ECO:0000256" key="2">
    <source>
        <dbReference type="ARBA" id="ARBA00022803"/>
    </source>
</evidence>
<feature type="repeat" description="TPR" evidence="3">
    <location>
        <begin position="134"/>
        <end position="167"/>
    </location>
</feature>
<protein>
    <submittedName>
        <fullName evidence="4">Uncharacterized protein</fullName>
    </submittedName>
</protein>
<dbReference type="PROSITE" id="PS50005">
    <property type="entry name" value="TPR"/>
    <property type="match status" value="2"/>
</dbReference>
<sequence>MNKREEQEVESSKIIHELVEKVEQHPDNQDVYYQLGSYLTEVKDYVHAEELYKKAISHFDEKNIKADLLVYGLGNVFYEAELYVEAIQTFQKVTNSEMKENAFLMLAQSYMAQESYQQALAFAITAQEINSKNIDTNELIGDIFLALGQFENAAQYYDLVLESDQNHAKANFQRGLVNMVLGLEFDTYFTRSRLTNKKYFDAQKKRLSEIESFIKLRDNR</sequence>
<name>A0A5C6MCP4_9LACO</name>
<dbReference type="SMART" id="SM00028">
    <property type="entry name" value="TPR"/>
    <property type="match status" value="3"/>
</dbReference>
<keyword evidence="1" id="KW-0677">Repeat</keyword>
<dbReference type="PANTHER" id="PTHR44943">
    <property type="entry name" value="CELLULOSE SYNTHASE OPERON PROTEIN C"/>
    <property type="match status" value="1"/>
</dbReference>
<evidence type="ECO:0000256" key="1">
    <source>
        <dbReference type="ARBA" id="ARBA00022737"/>
    </source>
</evidence>
<dbReference type="InterPro" id="IPR011990">
    <property type="entry name" value="TPR-like_helical_dom_sf"/>
</dbReference>
<evidence type="ECO:0000313" key="5">
    <source>
        <dbReference type="Proteomes" id="UP000321659"/>
    </source>
</evidence>
<dbReference type="Pfam" id="PF13181">
    <property type="entry name" value="TPR_8"/>
    <property type="match status" value="2"/>
</dbReference>